<dbReference type="GeneID" id="14868056"/>
<dbReference type="AlphaFoldDB" id="F4Q7Z0"/>
<organism evidence="2 3">
    <name type="scientific">Cavenderia fasciculata</name>
    <name type="common">Slime mold</name>
    <name type="synonym">Dictyostelium fasciculatum</name>
    <dbReference type="NCBI Taxonomy" id="261658"/>
    <lineage>
        <taxon>Eukaryota</taxon>
        <taxon>Amoebozoa</taxon>
        <taxon>Evosea</taxon>
        <taxon>Eumycetozoa</taxon>
        <taxon>Dictyostelia</taxon>
        <taxon>Acytosteliales</taxon>
        <taxon>Cavenderiaceae</taxon>
        <taxon>Cavenderia</taxon>
    </lineage>
</organism>
<sequence>MEFNFGPLMEQVKFKIEGSLTFNPNLVSTNSNTLEISMRLTSPQAITITQQSFPVLQRFNIDVLDTDHTFSLTMDAKPYSFMPQCQSCSLDPDFAPLLIDKSNDSGCSKSNTWRIIVGVVVGVFGAVAIVVASIIQRVTKRFNKNMQQKLARMS</sequence>
<keyword evidence="1" id="KW-0812">Transmembrane</keyword>
<evidence type="ECO:0000313" key="2">
    <source>
        <dbReference type="EMBL" id="EGG15890.1"/>
    </source>
</evidence>
<accession>F4Q7Z0</accession>
<keyword evidence="1" id="KW-0472">Membrane</keyword>
<evidence type="ECO:0000313" key="3">
    <source>
        <dbReference type="Proteomes" id="UP000007797"/>
    </source>
</evidence>
<gene>
    <name evidence="2" type="ORF">DFA_09559</name>
</gene>
<feature type="transmembrane region" description="Helical" evidence="1">
    <location>
        <begin position="113"/>
        <end position="135"/>
    </location>
</feature>
<dbReference type="Proteomes" id="UP000007797">
    <property type="component" value="Unassembled WGS sequence"/>
</dbReference>
<dbReference type="KEGG" id="dfa:DFA_09559"/>
<evidence type="ECO:0000256" key="1">
    <source>
        <dbReference type="SAM" id="Phobius"/>
    </source>
</evidence>
<protein>
    <submittedName>
        <fullName evidence="2">Uncharacterized protein</fullName>
    </submittedName>
</protein>
<dbReference type="RefSeq" id="XP_004352215.1">
    <property type="nucleotide sequence ID" value="XM_004352163.1"/>
</dbReference>
<keyword evidence="1" id="KW-1133">Transmembrane helix</keyword>
<proteinExistence type="predicted"/>
<reference evidence="3" key="1">
    <citation type="journal article" date="2011" name="Genome Res.">
        <title>Phylogeny-wide analysis of social amoeba genomes highlights ancient origins for complex intercellular communication.</title>
        <authorList>
            <person name="Heidel A.J."/>
            <person name="Lawal H.M."/>
            <person name="Felder M."/>
            <person name="Schilde C."/>
            <person name="Helps N.R."/>
            <person name="Tunggal B."/>
            <person name="Rivero F."/>
            <person name="John U."/>
            <person name="Schleicher M."/>
            <person name="Eichinger L."/>
            <person name="Platzer M."/>
            <person name="Noegel A.A."/>
            <person name="Schaap P."/>
            <person name="Gloeckner G."/>
        </authorList>
    </citation>
    <scope>NUCLEOTIDE SEQUENCE [LARGE SCALE GENOMIC DNA]</scope>
    <source>
        <strain evidence="3">SH3</strain>
    </source>
</reference>
<dbReference type="EMBL" id="GL883025">
    <property type="protein sequence ID" value="EGG15890.1"/>
    <property type="molecule type" value="Genomic_DNA"/>
</dbReference>
<keyword evidence="3" id="KW-1185">Reference proteome</keyword>
<name>F4Q7Z0_CACFS</name>